<name>A0A238H8E8_9BURK</name>
<proteinExistence type="predicted"/>
<accession>A0A238H8E8</accession>
<evidence type="ECO:0000259" key="1">
    <source>
        <dbReference type="Pfam" id="PF04965"/>
    </source>
</evidence>
<dbReference type="AlphaFoldDB" id="A0A238H8E8"/>
<dbReference type="Proteomes" id="UP000198460">
    <property type="component" value="Unassembled WGS sequence"/>
</dbReference>
<dbReference type="SUPFAM" id="SSF160719">
    <property type="entry name" value="gpW/gp25-like"/>
    <property type="match status" value="1"/>
</dbReference>
<organism evidence="2 3">
    <name type="scientific">Burkholderia singularis</name>
    <dbReference type="NCBI Taxonomy" id="1503053"/>
    <lineage>
        <taxon>Bacteria</taxon>
        <taxon>Pseudomonadati</taxon>
        <taxon>Pseudomonadota</taxon>
        <taxon>Betaproteobacteria</taxon>
        <taxon>Burkholderiales</taxon>
        <taxon>Burkholderiaceae</taxon>
        <taxon>Burkholderia</taxon>
        <taxon>pseudomallei group</taxon>
    </lineage>
</organism>
<dbReference type="RefSeq" id="WP_089341370.1">
    <property type="nucleotide sequence ID" value="NZ_FXAN01000075.1"/>
</dbReference>
<dbReference type="Pfam" id="PF04965">
    <property type="entry name" value="GPW_gp25"/>
    <property type="match status" value="1"/>
</dbReference>
<reference evidence="2 3" key="1">
    <citation type="submission" date="2017-04" db="EMBL/GenBank/DDBJ databases">
        <authorList>
            <person name="Afonso C.L."/>
            <person name="Miller P.J."/>
            <person name="Scott M.A."/>
            <person name="Spackman E."/>
            <person name="Goraichik I."/>
            <person name="Dimitrov K.M."/>
            <person name="Suarez D.L."/>
            <person name="Swayne D.E."/>
        </authorList>
    </citation>
    <scope>NUCLEOTIDE SEQUENCE [LARGE SCALE GENOMIC DNA]</scope>
    <source>
        <strain evidence="2">LMG 28154</strain>
    </source>
</reference>
<dbReference type="InterPro" id="IPR007048">
    <property type="entry name" value="IraD/Gp25-like"/>
</dbReference>
<dbReference type="Gene3D" id="3.10.450.40">
    <property type="match status" value="1"/>
</dbReference>
<evidence type="ECO:0000313" key="2">
    <source>
        <dbReference type="EMBL" id="SMG01544.1"/>
    </source>
</evidence>
<protein>
    <recommendedName>
        <fullName evidence="1">IraD/Gp25-like domain-containing protein</fullName>
    </recommendedName>
</protein>
<evidence type="ECO:0000313" key="3">
    <source>
        <dbReference type="Proteomes" id="UP000198460"/>
    </source>
</evidence>
<dbReference type="EMBL" id="FXAN01000075">
    <property type="protein sequence ID" value="SMG01544.1"/>
    <property type="molecule type" value="Genomic_DNA"/>
</dbReference>
<sequence>MNVDFPFRIDARGRTASADDADHIRGMIEQLLFTSAGERVNRPDFGSGLLQMVFAPNSAELAAALQFTAQAAVQRYLGDLIDLQQLTVSADEATLAVVVHYVIRATQQPVAQTFARSA</sequence>
<gene>
    <name evidence="2" type="ORF">BSIN_4424</name>
</gene>
<feature type="domain" description="IraD/Gp25-like" evidence="1">
    <location>
        <begin position="19"/>
        <end position="107"/>
    </location>
</feature>